<proteinExistence type="predicted"/>
<protein>
    <submittedName>
        <fullName evidence="4">Methyltransferase, FkbM family</fullName>
    </submittedName>
</protein>
<name>F4B5Y5_ACIHW</name>
<dbReference type="OrthoDB" id="40095at2157"/>
<dbReference type="EMBL" id="CP002535">
    <property type="protein sequence ID" value="AEE94483.1"/>
    <property type="molecule type" value="Genomic_DNA"/>
</dbReference>
<reference key="2">
    <citation type="journal article" date="2011" name="Extremophiles">
        <title>Genomic analyses of Acidianus hospitalis W1 a host for studying crenarchaeal virus and plasmid life cycles.</title>
        <authorList>
            <person name="You X.Y."/>
            <person name="Liu C."/>
            <person name="Wang S.Y."/>
            <person name="Jiang C.Y."/>
            <person name="Shah S.A."/>
            <person name="Prangishvili D."/>
            <person name="Liu S.J."/>
            <person name="Garrett R.A."/>
        </authorList>
    </citation>
    <scope>NUCLEOTIDE SEQUENCE</scope>
    <source>
        <strain>W1</strain>
    </source>
</reference>
<dbReference type="KEGG" id="aho:Ahos_1603"/>
<keyword evidence="4" id="KW-0489">Methyltransferase</keyword>
<dbReference type="PANTHER" id="PTHR34203:SF15">
    <property type="entry name" value="SLL1173 PROTEIN"/>
    <property type="match status" value="1"/>
</dbReference>
<keyword evidence="5" id="KW-1185">Reference proteome</keyword>
<dbReference type="Pfam" id="PF02475">
    <property type="entry name" value="TRM5-TYW2_MTfase"/>
    <property type="match status" value="1"/>
</dbReference>
<evidence type="ECO:0000256" key="2">
    <source>
        <dbReference type="ARBA" id="ARBA00022691"/>
    </source>
</evidence>
<dbReference type="PANTHER" id="PTHR34203">
    <property type="entry name" value="METHYLTRANSFERASE, FKBM FAMILY PROTEIN"/>
    <property type="match status" value="1"/>
</dbReference>
<dbReference type="HOGENOM" id="CLU_101256_0_0_2"/>
<dbReference type="GO" id="GO:0032259">
    <property type="term" value="P:methylation"/>
    <property type="evidence" value="ECO:0007669"/>
    <property type="project" value="UniProtKB-KW"/>
</dbReference>
<sequence length="247" mass="28142">MSLFRYGGLRIEIPKGYEYVYYSTFIVGEYDFLKFKKEDTVLDAGAFIGDFTVKIARKVKEVVAVEPLPWAFKILKRNVEVNELKNVTLVNKALYDEDGIKIRISDEGVGSKVSNEGIEVTTTTIESLGKFSVVKMDIEGTEGRLIKGNWLNSVREIAMELHGNENVISIPAMLRGKGFNVRFMKWSDVVKNSVKNISLHPLDFLKAEMKTWIMSNAIKGFLTRNKGYTIPSLTKEEFKILYGRRYS</sequence>
<evidence type="ECO:0000256" key="1">
    <source>
        <dbReference type="ARBA" id="ARBA00022679"/>
    </source>
</evidence>
<dbReference type="SUPFAM" id="SSF53335">
    <property type="entry name" value="S-adenosyl-L-methionine-dependent methyltransferases"/>
    <property type="match status" value="1"/>
</dbReference>
<keyword evidence="1" id="KW-0808">Transferase</keyword>
<reference evidence="4 5" key="1">
    <citation type="journal article" date="2011" name="Extremophiles">
        <title>Genomic analysis of Acidianus hospitalis W1 a host for studying crenarchaeal virus and plasmid life cycles.</title>
        <authorList>
            <person name="You X.Y."/>
            <person name="Liu C."/>
            <person name="Wang S.Y."/>
            <person name="Jiang C.Y."/>
            <person name="Shah S.A."/>
            <person name="Prangishvili D."/>
            <person name="She Q."/>
            <person name="Liu S.J."/>
            <person name="Garrett R.A."/>
        </authorList>
    </citation>
    <scope>NUCLEOTIDE SEQUENCE [LARGE SCALE GENOMIC DNA]</scope>
    <source>
        <strain evidence="4 5">W1</strain>
    </source>
</reference>
<evidence type="ECO:0000313" key="4">
    <source>
        <dbReference type="EMBL" id="AEE94483.1"/>
    </source>
</evidence>
<dbReference type="InterPro" id="IPR052514">
    <property type="entry name" value="SAM-dependent_MTase"/>
</dbReference>
<evidence type="ECO:0000313" key="5">
    <source>
        <dbReference type="Proteomes" id="UP000008458"/>
    </source>
</evidence>
<dbReference type="GO" id="GO:0008168">
    <property type="term" value="F:methyltransferase activity"/>
    <property type="evidence" value="ECO:0007669"/>
    <property type="project" value="UniProtKB-KW"/>
</dbReference>
<dbReference type="Proteomes" id="UP000008458">
    <property type="component" value="Chromosome"/>
</dbReference>
<dbReference type="GeneID" id="10601104"/>
<dbReference type="NCBIfam" id="TIGR01444">
    <property type="entry name" value="fkbM_fam"/>
    <property type="match status" value="1"/>
</dbReference>
<dbReference type="eggNOG" id="arCOG01401">
    <property type="taxonomic scope" value="Archaea"/>
</dbReference>
<dbReference type="STRING" id="933801.Ahos_1603"/>
<evidence type="ECO:0000259" key="3">
    <source>
        <dbReference type="Pfam" id="PF02475"/>
    </source>
</evidence>
<gene>
    <name evidence="4" type="ordered locus">Ahos_1603</name>
</gene>
<dbReference type="RefSeq" id="WP_013776398.1">
    <property type="nucleotide sequence ID" value="NC_015518.1"/>
</dbReference>
<dbReference type="CDD" id="cd02440">
    <property type="entry name" value="AdoMet_MTases"/>
    <property type="match status" value="1"/>
</dbReference>
<dbReference type="InterPro" id="IPR056743">
    <property type="entry name" value="TRM5-TYW2-like_MTfase"/>
</dbReference>
<feature type="domain" description="TRM5/TYW2-like methyltransferase" evidence="3">
    <location>
        <begin position="19"/>
        <end position="88"/>
    </location>
</feature>
<accession>F4B5Y5</accession>
<dbReference type="InterPro" id="IPR006342">
    <property type="entry name" value="FkbM_mtfrase"/>
</dbReference>
<organism evidence="4 5">
    <name type="scientific">Acidianus hospitalis (strain W1)</name>
    <dbReference type="NCBI Taxonomy" id="933801"/>
    <lineage>
        <taxon>Archaea</taxon>
        <taxon>Thermoproteota</taxon>
        <taxon>Thermoprotei</taxon>
        <taxon>Sulfolobales</taxon>
        <taxon>Sulfolobaceae</taxon>
        <taxon>Acidianus</taxon>
    </lineage>
</organism>
<dbReference type="AlphaFoldDB" id="F4B5Y5"/>
<dbReference type="Gene3D" id="3.40.50.150">
    <property type="entry name" value="Vaccinia Virus protein VP39"/>
    <property type="match status" value="1"/>
</dbReference>
<keyword evidence="2" id="KW-0949">S-adenosyl-L-methionine</keyword>
<dbReference type="InterPro" id="IPR029063">
    <property type="entry name" value="SAM-dependent_MTases_sf"/>
</dbReference>